<keyword evidence="3" id="KW-1185">Reference proteome</keyword>
<gene>
    <name evidence="2" type="ORF">SAMN05216270_101492</name>
</gene>
<dbReference type="RefSeq" id="WP_143014732.1">
    <property type="nucleotide sequence ID" value="NZ_FNAD01000001.1"/>
</dbReference>
<keyword evidence="1" id="KW-0472">Membrane</keyword>
<dbReference type="Proteomes" id="UP000198949">
    <property type="component" value="Unassembled WGS sequence"/>
</dbReference>
<evidence type="ECO:0000313" key="2">
    <source>
        <dbReference type="EMBL" id="SDD04004.1"/>
    </source>
</evidence>
<keyword evidence="1" id="KW-0812">Transmembrane</keyword>
<keyword evidence="1" id="KW-1133">Transmembrane helix</keyword>
<feature type="transmembrane region" description="Helical" evidence="1">
    <location>
        <begin position="84"/>
        <end position="105"/>
    </location>
</feature>
<organism evidence="2 3">
    <name type="scientific">Glycomyces harbinensis</name>
    <dbReference type="NCBI Taxonomy" id="58114"/>
    <lineage>
        <taxon>Bacteria</taxon>
        <taxon>Bacillati</taxon>
        <taxon>Actinomycetota</taxon>
        <taxon>Actinomycetes</taxon>
        <taxon>Glycomycetales</taxon>
        <taxon>Glycomycetaceae</taxon>
        <taxon>Glycomyces</taxon>
    </lineage>
</organism>
<feature type="transmembrane region" description="Helical" evidence="1">
    <location>
        <begin position="117"/>
        <end position="140"/>
    </location>
</feature>
<dbReference type="AlphaFoldDB" id="A0A1G6RI26"/>
<feature type="transmembrane region" description="Helical" evidence="1">
    <location>
        <begin position="160"/>
        <end position="182"/>
    </location>
</feature>
<reference evidence="3" key="1">
    <citation type="submission" date="2016-10" db="EMBL/GenBank/DDBJ databases">
        <authorList>
            <person name="Varghese N."/>
            <person name="Submissions S."/>
        </authorList>
    </citation>
    <scope>NUCLEOTIDE SEQUENCE [LARGE SCALE GENOMIC DNA]</scope>
    <source>
        <strain evidence="3">CGMCC 4.3516</strain>
    </source>
</reference>
<dbReference type="EMBL" id="FNAD01000001">
    <property type="protein sequence ID" value="SDD04004.1"/>
    <property type="molecule type" value="Genomic_DNA"/>
</dbReference>
<proteinExistence type="predicted"/>
<evidence type="ECO:0000313" key="3">
    <source>
        <dbReference type="Proteomes" id="UP000198949"/>
    </source>
</evidence>
<sequence length="193" mass="20141">MSEPDRSRGLLDWLRYLASPVLFALAGALFLVLPVAEASCGEEDILVEACLDGVGVLIGEADVDSNEGREFPSVILRATELPEWLTALGIGVMVCAAGGVATAFIRDKRQRAVSRLTAALAGLVLAAATYFLAAGALYAALEVPRILFSTTVHPSLVDQVGGSIIGVGIVPALGLFTALAAVEVIRLRRLRAA</sequence>
<protein>
    <submittedName>
        <fullName evidence="2">Uncharacterized protein</fullName>
    </submittedName>
</protein>
<evidence type="ECO:0000256" key="1">
    <source>
        <dbReference type="SAM" id="Phobius"/>
    </source>
</evidence>
<name>A0A1G6RI26_9ACTN</name>
<accession>A0A1G6RI26</accession>
<dbReference type="STRING" id="58114.SAMN05216270_101492"/>